<keyword evidence="5" id="KW-0681">Retinal protein</keyword>
<evidence type="ECO:0000313" key="14">
    <source>
        <dbReference type="Ensembl" id="ENSLLTP00000004746.1"/>
    </source>
</evidence>
<dbReference type="Gene3D" id="1.20.1070.10">
    <property type="entry name" value="Rhodopsin 7-helix transmembrane proteins"/>
    <property type="match status" value="1"/>
</dbReference>
<feature type="transmembrane region" description="Helical" evidence="12">
    <location>
        <begin position="12"/>
        <end position="30"/>
    </location>
</feature>
<dbReference type="GO" id="GO:0016020">
    <property type="term" value="C:membrane"/>
    <property type="evidence" value="ECO:0007669"/>
    <property type="project" value="UniProtKB-SubCell"/>
</dbReference>
<proteinExistence type="predicted"/>
<evidence type="ECO:0000256" key="11">
    <source>
        <dbReference type="ARBA" id="ARBA00023224"/>
    </source>
</evidence>
<keyword evidence="7" id="KW-0157">Chromophore</keyword>
<dbReference type="Proteomes" id="UP000694406">
    <property type="component" value="Unplaced"/>
</dbReference>
<evidence type="ECO:0000256" key="9">
    <source>
        <dbReference type="ARBA" id="ARBA00023136"/>
    </source>
</evidence>
<evidence type="ECO:0000256" key="1">
    <source>
        <dbReference type="ARBA" id="ARBA00004141"/>
    </source>
</evidence>
<evidence type="ECO:0000256" key="7">
    <source>
        <dbReference type="ARBA" id="ARBA00022991"/>
    </source>
</evidence>
<dbReference type="InterPro" id="IPR017452">
    <property type="entry name" value="GPCR_Rhodpsn_7TM"/>
</dbReference>
<dbReference type="PROSITE" id="PS00238">
    <property type="entry name" value="OPSIN"/>
    <property type="match status" value="1"/>
</dbReference>
<feature type="transmembrane region" description="Helical" evidence="12">
    <location>
        <begin position="224"/>
        <end position="250"/>
    </location>
</feature>
<keyword evidence="9 12" id="KW-0472">Membrane</keyword>
<feature type="domain" description="G-protein coupled receptors family 1 profile" evidence="13">
    <location>
        <begin position="41"/>
        <end position="247"/>
    </location>
</feature>
<evidence type="ECO:0000256" key="10">
    <source>
        <dbReference type="ARBA" id="ARBA00023170"/>
    </source>
</evidence>
<dbReference type="GO" id="GO:0009881">
    <property type="term" value="F:photoreceptor activity"/>
    <property type="evidence" value="ECO:0007669"/>
    <property type="project" value="UniProtKB-KW"/>
</dbReference>
<dbReference type="GO" id="GO:0004930">
    <property type="term" value="F:G protein-coupled receptor activity"/>
    <property type="evidence" value="ECO:0007669"/>
    <property type="project" value="UniProtKB-KW"/>
</dbReference>
<feature type="transmembrane region" description="Helical" evidence="12">
    <location>
        <begin position="139"/>
        <end position="169"/>
    </location>
</feature>
<keyword evidence="10" id="KW-0675">Receptor</keyword>
<evidence type="ECO:0000256" key="5">
    <source>
        <dbReference type="ARBA" id="ARBA00022925"/>
    </source>
</evidence>
<evidence type="ECO:0000256" key="3">
    <source>
        <dbReference type="ARBA" id="ARBA00022606"/>
    </source>
</evidence>
<evidence type="ECO:0000256" key="8">
    <source>
        <dbReference type="ARBA" id="ARBA00023040"/>
    </source>
</evidence>
<evidence type="ECO:0000256" key="4">
    <source>
        <dbReference type="ARBA" id="ARBA00022692"/>
    </source>
</evidence>
<dbReference type="SUPFAM" id="SSF81321">
    <property type="entry name" value="Family A G protein-coupled receptor-like"/>
    <property type="match status" value="1"/>
</dbReference>
<evidence type="ECO:0000256" key="6">
    <source>
        <dbReference type="ARBA" id="ARBA00022989"/>
    </source>
</evidence>
<protein>
    <recommendedName>
        <fullName evidence="13">G-protein coupled receptors family 1 profile domain-containing protein</fullName>
    </recommendedName>
</protein>
<evidence type="ECO:0000259" key="13">
    <source>
        <dbReference type="PROSITE" id="PS50262"/>
    </source>
</evidence>
<dbReference type="Pfam" id="PF00001">
    <property type="entry name" value="7tm_1"/>
    <property type="match status" value="1"/>
</dbReference>
<dbReference type="PRINTS" id="PR00237">
    <property type="entry name" value="GPCRRHODOPSN"/>
</dbReference>
<keyword evidence="2" id="KW-0600">Photoreceptor protein</keyword>
<dbReference type="PROSITE" id="PS50262">
    <property type="entry name" value="G_PROTEIN_RECEP_F1_2"/>
    <property type="match status" value="1"/>
</dbReference>
<keyword evidence="4 12" id="KW-0812">Transmembrane</keyword>
<organism evidence="14 15">
    <name type="scientific">Laticauda laticaudata</name>
    <name type="common">Blue-ringed sea krait</name>
    <name type="synonym">Blue-lipped sea krait</name>
    <dbReference type="NCBI Taxonomy" id="8630"/>
    <lineage>
        <taxon>Eukaryota</taxon>
        <taxon>Metazoa</taxon>
        <taxon>Chordata</taxon>
        <taxon>Craniata</taxon>
        <taxon>Vertebrata</taxon>
        <taxon>Euteleostomi</taxon>
        <taxon>Lepidosauria</taxon>
        <taxon>Squamata</taxon>
        <taxon>Bifurcata</taxon>
        <taxon>Unidentata</taxon>
        <taxon>Episquamata</taxon>
        <taxon>Toxicofera</taxon>
        <taxon>Serpentes</taxon>
        <taxon>Colubroidea</taxon>
        <taxon>Elapidae</taxon>
        <taxon>Laticaudinae</taxon>
        <taxon>Laticauda</taxon>
    </lineage>
</organism>
<dbReference type="PANTHER" id="PTHR24240">
    <property type="entry name" value="OPSIN"/>
    <property type="match status" value="1"/>
</dbReference>
<evidence type="ECO:0000256" key="2">
    <source>
        <dbReference type="ARBA" id="ARBA00022543"/>
    </source>
</evidence>
<comment type="subcellular location">
    <subcellularLocation>
        <location evidence="1">Membrane</location>
        <topology evidence="1">Multi-pass membrane protein</topology>
    </subcellularLocation>
</comment>
<dbReference type="AlphaFoldDB" id="A0A8C5RL15"/>
<keyword evidence="15" id="KW-1185">Reference proteome</keyword>
<keyword evidence="6 12" id="KW-1133">Transmembrane helix</keyword>
<name>A0A8C5RL15_LATLA</name>
<feature type="transmembrane region" description="Helical" evidence="12">
    <location>
        <begin position="42"/>
        <end position="70"/>
    </location>
</feature>
<reference evidence="14" key="1">
    <citation type="submission" date="2025-08" db="UniProtKB">
        <authorList>
            <consortium name="Ensembl"/>
        </authorList>
    </citation>
    <scope>IDENTIFICATION</scope>
</reference>
<dbReference type="GeneTree" id="ENSGT01120000271854"/>
<keyword evidence="3" id="KW-0716">Sensory transduction</keyword>
<reference evidence="14" key="2">
    <citation type="submission" date="2025-09" db="UniProtKB">
        <authorList>
            <consortium name="Ensembl"/>
        </authorList>
    </citation>
    <scope>IDENTIFICATION</scope>
</reference>
<sequence>MLLSVLNHNFDLLSGVVSLFGNSLLLWVAYRKRALLKPAEFFIVNLAISDIGMTLILFPLATPSFFIALLGKTLTRLLPSLSLGNKFSPPYAGVLLACVWIYAFIFAVAPLADWGSYGLEPYGTACCIKWKASTREAKFYIMALFVFCYIIPCILIIISYSLILWTVKVSRRAVKQHMSPQSKSNSVHSLIVKLSVSVCIGFLAAWTPYAIVAMWAAFGDASKVPILAFALSAVCAKSSATYNPLVYLLFKPNFQKFLSKDLSFFQAVCAVCCCCSRSRVITLRSFHTPDGRASMRFSTAFTDHRGSCRNCSDTFECFSNYPRCYRLTQKSDTASKTNPLAILRDGRACRPSFKRTVQVMVLLTKKKTGIGTRNVAGDVLPSNIVRDLM</sequence>
<dbReference type="Ensembl" id="ENSLLTT00000004943.1">
    <property type="protein sequence ID" value="ENSLLTP00000004746.1"/>
    <property type="gene ID" value="ENSLLTG00000003622.1"/>
</dbReference>
<accession>A0A8C5RL15</accession>
<keyword evidence="8" id="KW-0297">G-protein coupled receptor</keyword>
<evidence type="ECO:0000313" key="15">
    <source>
        <dbReference type="Proteomes" id="UP000694406"/>
    </source>
</evidence>
<evidence type="ECO:0000256" key="12">
    <source>
        <dbReference type="SAM" id="Phobius"/>
    </source>
</evidence>
<dbReference type="InterPro" id="IPR000276">
    <property type="entry name" value="GPCR_Rhodpsn"/>
</dbReference>
<dbReference type="InterPro" id="IPR050125">
    <property type="entry name" value="GPCR_opsins"/>
</dbReference>
<feature type="transmembrane region" description="Helical" evidence="12">
    <location>
        <begin position="91"/>
        <end position="112"/>
    </location>
</feature>
<keyword evidence="11" id="KW-0807">Transducer</keyword>
<dbReference type="InterPro" id="IPR027430">
    <property type="entry name" value="Retinal_BS"/>
</dbReference>
<dbReference type="GO" id="GO:0007602">
    <property type="term" value="P:phototransduction"/>
    <property type="evidence" value="ECO:0007669"/>
    <property type="project" value="UniProtKB-KW"/>
</dbReference>
<feature type="transmembrane region" description="Helical" evidence="12">
    <location>
        <begin position="190"/>
        <end position="218"/>
    </location>
</feature>